<feature type="compositionally biased region" description="Basic and acidic residues" evidence="1">
    <location>
        <begin position="47"/>
        <end position="57"/>
    </location>
</feature>
<dbReference type="AlphaFoldDB" id="A0A448XIN6"/>
<keyword evidence="3" id="KW-1185">Reference proteome</keyword>
<evidence type="ECO:0000313" key="2">
    <source>
        <dbReference type="EMBL" id="VEL37548.1"/>
    </source>
</evidence>
<protein>
    <submittedName>
        <fullName evidence="2">Uncharacterized protein</fullName>
    </submittedName>
</protein>
<evidence type="ECO:0000256" key="1">
    <source>
        <dbReference type="SAM" id="MobiDB-lite"/>
    </source>
</evidence>
<feature type="region of interest" description="Disordered" evidence="1">
    <location>
        <begin position="1"/>
        <end position="58"/>
    </location>
</feature>
<gene>
    <name evidence="2" type="ORF">PXEA_LOCUS30988</name>
</gene>
<name>A0A448XIN6_9PLAT</name>
<accession>A0A448XIN6</accession>
<feature type="compositionally biased region" description="Low complexity" evidence="1">
    <location>
        <begin position="21"/>
        <end position="34"/>
    </location>
</feature>
<organism evidence="2 3">
    <name type="scientific">Protopolystoma xenopodis</name>
    <dbReference type="NCBI Taxonomy" id="117903"/>
    <lineage>
        <taxon>Eukaryota</taxon>
        <taxon>Metazoa</taxon>
        <taxon>Spiralia</taxon>
        <taxon>Lophotrochozoa</taxon>
        <taxon>Platyhelminthes</taxon>
        <taxon>Monogenea</taxon>
        <taxon>Polyopisthocotylea</taxon>
        <taxon>Polystomatidea</taxon>
        <taxon>Polystomatidae</taxon>
        <taxon>Protopolystoma</taxon>
    </lineage>
</organism>
<proteinExistence type="predicted"/>
<dbReference type="Proteomes" id="UP000784294">
    <property type="component" value="Unassembled WGS sequence"/>
</dbReference>
<dbReference type="EMBL" id="CAAALY010255312">
    <property type="protein sequence ID" value="VEL37548.1"/>
    <property type="molecule type" value="Genomic_DNA"/>
</dbReference>
<reference evidence="2" key="1">
    <citation type="submission" date="2018-11" db="EMBL/GenBank/DDBJ databases">
        <authorList>
            <consortium name="Pathogen Informatics"/>
        </authorList>
    </citation>
    <scope>NUCLEOTIDE SEQUENCE</scope>
</reference>
<comment type="caution">
    <text evidence="2">The sequence shown here is derived from an EMBL/GenBank/DDBJ whole genome shotgun (WGS) entry which is preliminary data.</text>
</comment>
<evidence type="ECO:0000313" key="3">
    <source>
        <dbReference type="Proteomes" id="UP000784294"/>
    </source>
</evidence>
<sequence length="119" mass="13256">MLALLHSHTRPQQLDRWHHNTPQQPSTQPTWPRPALSIYPGQVSRAEQTDRSAELSRRNRQCLKTWLKDDDSSEPNAVNTVMVLSAAVFSGLARCHGGGSSHRSASKFCTGQDMAKSTF</sequence>